<evidence type="ECO:0000313" key="3">
    <source>
        <dbReference type="EMBL" id="MBC8595629.1"/>
    </source>
</evidence>
<dbReference type="PROSITE" id="PS50943">
    <property type="entry name" value="HTH_CROC1"/>
    <property type="match status" value="1"/>
</dbReference>
<dbReference type="CDD" id="cd00093">
    <property type="entry name" value="HTH_XRE"/>
    <property type="match status" value="1"/>
</dbReference>
<accession>A0A926FC48</accession>
<dbReference type="SUPFAM" id="SSF47413">
    <property type="entry name" value="lambda repressor-like DNA-binding domains"/>
    <property type="match status" value="1"/>
</dbReference>
<dbReference type="InterPro" id="IPR010982">
    <property type="entry name" value="Lambda_DNA-bd_dom_sf"/>
</dbReference>
<dbReference type="AlphaFoldDB" id="A0A926FC48"/>
<dbReference type="Proteomes" id="UP000647416">
    <property type="component" value="Unassembled WGS sequence"/>
</dbReference>
<dbReference type="EMBL" id="JACRTE010000002">
    <property type="protein sequence ID" value="MBC8595629.1"/>
    <property type="molecule type" value="Genomic_DNA"/>
</dbReference>
<keyword evidence="4" id="KW-1185">Reference proteome</keyword>
<feature type="domain" description="HTH cro/C1-type" evidence="2">
    <location>
        <begin position="12"/>
        <end position="66"/>
    </location>
</feature>
<proteinExistence type="predicted"/>
<reference evidence="3" key="1">
    <citation type="submission" date="2020-08" db="EMBL/GenBank/DDBJ databases">
        <title>Genome public.</title>
        <authorList>
            <person name="Liu C."/>
            <person name="Sun Q."/>
        </authorList>
    </citation>
    <scope>NUCLEOTIDE SEQUENCE</scope>
    <source>
        <strain evidence="3">NSJ-50</strain>
    </source>
</reference>
<dbReference type="GO" id="GO:0003677">
    <property type="term" value="F:DNA binding"/>
    <property type="evidence" value="ECO:0007669"/>
    <property type="project" value="UniProtKB-KW"/>
</dbReference>
<sequence>MNEIQKIVGERIAEIRKYNRVSQTDFADKLGKSLRTVQKYESGEIDIPLSTLADISKVLNTTMNYLLGYDSSHIKTETLSDVLAFFFEIDKKRELSYDIDIKKVGKDGKWQCSFIFNGEDTEAMHNADLCIVMETFRNNRDAIKTYWMDYEAYDAWEAMKLEYYSKCTLTDKEREVLQGTDLIKKRNELDRQKVEKILAEKQVHENVGDNE</sequence>
<dbReference type="SMART" id="SM00530">
    <property type="entry name" value="HTH_XRE"/>
    <property type="match status" value="1"/>
</dbReference>
<evidence type="ECO:0000259" key="2">
    <source>
        <dbReference type="PROSITE" id="PS50943"/>
    </source>
</evidence>
<name>A0A926FC48_9FIRM</name>
<evidence type="ECO:0000313" key="4">
    <source>
        <dbReference type="Proteomes" id="UP000647416"/>
    </source>
</evidence>
<dbReference type="RefSeq" id="WP_262431294.1">
    <property type="nucleotide sequence ID" value="NZ_JACRTE010000002.1"/>
</dbReference>
<dbReference type="InterPro" id="IPR001387">
    <property type="entry name" value="Cro/C1-type_HTH"/>
</dbReference>
<keyword evidence="1" id="KW-0238">DNA-binding</keyword>
<organism evidence="3 4">
    <name type="scientific">Qingrenia yutianensis</name>
    <dbReference type="NCBI Taxonomy" id="2763676"/>
    <lineage>
        <taxon>Bacteria</taxon>
        <taxon>Bacillati</taxon>
        <taxon>Bacillota</taxon>
        <taxon>Clostridia</taxon>
        <taxon>Eubacteriales</taxon>
        <taxon>Oscillospiraceae</taxon>
        <taxon>Qingrenia</taxon>
    </lineage>
</organism>
<protein>
    <submittedName>
        <fullName evidence="3">Helix-turn-helix transcriptional regulator</fullName>
    </submittedName>
</protein>
<evidence type="ECO:0000256" key="1">
    <source>
        <dbReference type="ARBA" id="ARBA00023125"/>
    </source>
</evidence>
<dbReference type="Pfam" id="PF01381">
    <property type="entry name" value="HTH_3"/>
    <property type="match status" value="1"/>
</dbReference>
<gene>
    <name evidence="3" type="ORF">H8706_01925</name>
</gene>
<dbReference type="PANTHER" id="PTHR46558">
    <property type="entry name" value="TRACRIPTIONAL REGULATORY PROTEIN-RELATED-RELATED"/>
    <property type="match status" value="1"/>
</dbReference>
<dbReference type="PANTHER" id="PTHR46558:SF11">
    <property type="entry name" value="HTH-TYPE TRANSCRIPTIONAL REGULATOR XRE"/>
    <property type="match status" value="1"/>
</dbReference>
<dbReference type="Gene3D" id="1.10.260.40">
    <property type="entry name" value="lambda repressor-like DNA-binding domains"/>
    <property type="match status" value="1"/>
</dbReference>
<comment type="caution">
    <text evidence="3">The sequence shown here is derived from an EMBL/GenBank/DDBJ whole genome shotgun (WGS) entry which is preliminary data.</text>
</comment>